<protein>
    <recommendedName>
        <fullName evidence="4">Glycosyltransferase 2-like domain-containing protein</fullName>
    </recommendedName>
</protein>
<sequence>MTVTRLYAVIPVHNGIEHTLPMIRSLLPLMPPQGRIVVVDDGSSDGTSAILEREHPEVVILQGDGNLWWSGAINMGAKHALDESADYVLLLNNDTVLHPQFLEELIAGAHEFPHSLVTSKILSEEQPQVIWSMGGRIDWLKGRVWMAGFGQPDDGSWNEPVEADWLPGMSVLVPADVFRQGIWVDEERFPQYSGDSDFSMRAKNAGFRLITYPKSRVYNKVNNSGLDTRLVKGLETMTVKKFLESLTSNKSSKKLKVNARWLMRHAPIWSWPMMTGRLYGYYLLKCLQLWFGLSKAKSTTGKACEDPIQRQAVRVPTEKEEQ</sequence>
<dbReference type="Pfam" id="PF00535">
    <property type="entry name" value="Glycos_transf_2"/>
    <property type="match status" value="1"/>
</dbReference>
<evidence type="ECO:0000313" key="5">
    <source>
        <dbReference type="EMBL" id="TKJ42535.1"/>
    </source>
</evidence>
<dbReference type="EMBL" id="NJBN01000001">
    <property type="protein sequence ID" value="TKJ42535.1"/>
    <property type="molecule type" value="Genomic_DNA"/>
</dbReference>
<keyword evidence="3" id="KW-0808">Transferase</keyword>
<evidence type="ECO:0000256" key="3">
    <source>
        <dbReference type="ARBA" id="ARBA00022679"/>
    </source>
</evidence>
<dbReference type="AlphaFoldDB" id="A0A532V5R0"/>
<dbReference type="InterPro" id="IPR029044">
    <property type="entry name" value="Nucleotide-diphossugar_trans"/>
</dbReference>
<gene>
    <name evidence="5" type="ORF">CEE37_02275</name>
</gene>
<dbReference type="GO" id="GO:0016757">
    <property type="term" value="F:glycosyltransferase activity"/>
    <property type="evidence" value="ECO:0007669"/>
    <property type="project" value="UniProtKB-KW"/>
</dbReference>
<comment type="caution">
    <text evidence="5">The sequence shown here is derived from an EMBL/GenBank/DDBJ whole genome shotgun (WGS) entry which is preliminary data.</text>
</comment>
<proteinExistence type="inferred from homology"/>
<dbReference type="InterPro" id="IPR001173">
    <property type="entry name" value="Glyco_trans_2-like"/>
</dbReference>
<organism evidence="5 6">
    <name type="scientific">candidate division LCP-89 bacterium B3_LCP</name>
    <dbReference type="NCBI Taxonomy" id="2012998"/>
    <lineage>
        <taxon>Bacteria</taxon>
        <taxon>Pseudomonadati</taxon>
        <taxon>Bacteria division LCP-89</taxon>
    </lineage>
</organism>
<evidence type="ECO:0000256" key="1">
    <source>
        <dbReference type="ARBA" id="ARBA00006739"/>
    </source>
</evidence>
<reference evidence="5 6" key="1">
    <citation type="submission" date="2017-06" db="EMBL/GenBank/DDBJ databases">
        <title>Novel microbial phyla capable of carbon fixation and sulfur reduction in deep-sea sediments.</title>
        <authorList>
            <person name="Huang J."/>
            <person name="Baker B."/>
            <person name="Wang Y."/>
        </authorList>
    </citation>
    <scope>NUCLEOTIDE SEQUENCE [LARGE SCALE GENOMIC DNA]</scope>
    <source>
        <strain evidence="5">B3_LCP</strain>
    </source>
</reference>
<evidence type="ECO:0000256" key="2">
    <source>
        <dbReference type="ARBA" id="ARBA00022676"/>
    </source>
</evidence>
<evidence type="ECO:0000259" key="4">
    <source>
        <dbReference type="Pfam" id="PF00535"/>
    </source>
</evidence>
<comment type="similarity">
    <text evidence="1">Belongs to the glycosyltransferase 2 family.</text>
</comment>
<name>A0A532V5R0_UNCL8</name>
<keyword evidence="2" id="KW-0328">Glycosyltransferase</keyword>
<dbReference type="SUPFAM" id="SSF53448">
    <property type="entry name" value="Nucleotide-diphospho-sugar transferases"/>
    <property type="match status" value="1"/>
</dbReference>
<evidence type="ECO:0000313" key="6">
    <source>
        <dbReference type="Proteomes" id="UP000319619"/>
    </source>
</evidence>
<dbReference type="PANTHER" id="PTHR43179">
    <property type="entry name" value="RHAMNOSYLTRANSFERASE WBBL"/>
    <property type="match status" value="1"/>
</dbReference>
<accession>A0A532V5R0</accession>
<dbReference type="Proteomes" id="UP000319619">
    <property type="component" value="Unassembled WGS sequence"/>
</dbReference>
<dbReference type="Gene3D" id="3.90.550.10">
    <property type="entry name" value="Spore Coat Polysaccharide Biosynthesis Protein SpsA, Chain A"/>
    <property type="match status" value="1"/>
</dbReference>
<feature type="domain" description="Glycosyltransferase 2-like" evidence="4">
    <location>
        <begin position="8"/>
        <end position="137"/>
    </location>
</feature>
<dbReference type="PANTHER" id="PTHR43179:SF12">
    <property type="entry name" value="GALACTOFURANOSYLTRANSFERASE GLFT2"/>
    <property type="match status" value="1"/>
</dbReference>